<feature type="region of interest" description="Disordered" evidence="1">
    <location>
        <begin position="68"/>
        <end position="95"/>
    </location>
</feature>
<sequence>MDKNFEKILEKGMAHNKSSTIVGAGCLAASACHFKRDKALAASNSTTKQCKSRSVHITSFTRLISIKRTEQSCPRPQTRNADDESSGVDESNLNL</sequence>
<protein>
    <submittedName>
        <fullName evidence="3">Uncharacterized protein</fullName>
    </submittedName>
</protein>
<dbReference type="Proteomes" id="UP000887565">
    <property type="component" value="Unplaced"/>
</dbReference>
<evidence type="ECO:0000313" key="3">
    <source>
        <dbReference type="WBParaSite" id="nRc.2.0.1.t21738-RA"/>
    </source>
</evidence>
<organism evidence="2 3">
    <name type="scientific">Romanomermis culicivorax</name>
    <name type="common">Nematode worm</name>
    <dbReference type="NCBI Taxonomy" id="13658"/>
    <lineage>
        <taxon>Eukaryota</taxon>
        <taxon>Metazoa</taxon>
        <taxon>Ecdysozoa</taxon>
        <taxon>Nematoda</taxon>
        <taxon>Enoplea</taxon>
        <taxon>Dorylaimia</taxon>
        <taxon>Mermithida</taxon>
        <taxon>Mermithoidea</taxon>
        <taxon>Mermithidae</taxon>
        <taxon>Romanomermis</taxon>
    </lineage>
</organism>
<evidence type="ECO:0000313" key="2">
    <source>
        <dbReference type="Proteomes" id="UP000887565"/>
    </source>
</evidence>
<accession>A0A915J7L2</accession>
<dbReference type="AlphaFoldDB" id="A0A915J7L2"/>
<proteinExistence type="predicted"/>
<reference evidence="3" key="1">
    <citation type="submission" date="2022-11" db="UniProtKB">
        <authorList>
            <consortium name="WormBaseParasite"/>
        </authorList>
    </citation>
    <scope>IDENTIFICATION</scope>
</reference>
<evidence type="ECO:0000256" key="1">
    <source>
        <dbReference type="SAM" id="MobiDB-lite"/>
    </source>
</evidence>
<dbReference type="PROSITE" id="PS51257">
    <property type="entry name" value="PROKAR_LIPOPROTEIN"/>
    <property type="match status" value="1"/>
</dbReference>
<dbReference type="WBParaSite" id="nRc.2.0.1.t21738-RA">
    <property type="protein sequence ID" value="nRc.2.0.1.t21738-RA"/>
    <property type="gene ID" value="nRc.2.0.1.g21738"/>
</dbReference>
<keyword evidence="2" id="KW-1185">Reference proteome</keyword>
<name>A0A915J7L2_ROMCU</name>